<keyword evidence="3" id="KW-1185">Reference proteome</keyword>
<evidence type="ECO:0000313" key="3">
    <source>
        <dbReference type="Proteomes" id="UP000324383"/>
    </source>
</evidence>
<proteinExistence type="predicted"/>
<dbReference type="CDD" id="cd04301">
    <property type="entry name" value="NAT_SF"/>
    <property type="match status" value="1"/>
</dbReference>
<gene>
    <name evidence="2" type="ORF">FNJ60_08960</name>
</gene>
<sequence length="185" mass="21409">MKKKFLTNDRITLRAVEPEDLNIMYEMENDSYMWDISNFTVPYSRYVLRQYIESSQCDVFADKQLRLMIVRRCDCCVLGTIDITDFVPLHSRGEVGIALHRHFRGQGYAADALKLLCEYAFEFLSLKQLYAHIAVDNKDCVDLFASCGFIRVGILKEWLQIGGVYKDVALLQYLNPKKKEKGDSV</sequence>
<dbReference type="Pfam" id="PF13302">
    <property type="entry name" value="Acetyltransf_3"/>
    <property type="match status" value="1"/>
</dbReference>
<evidence type="ECO:0000259" key="1">
    <source>
        <dbReference type="PROSITE" id="PS51186"/>
    </source>
</evidence>
<organism evidence="2 3">
    <name type="scientific">Bacteroides pyogenes</name>
    <dbReference type="NCBI Taxonomy" id="310300"/>
    <lineage>
        <taxon>Bacteria</taxon>
        <taxon>Pseudomonadati</taxon>
        <taxon>Bacteroidota</taxon>
        <taxon>Bacteroidia</taxon>
        <taxon>Bacteroidales</taxon>
        <taxon>Bacteroidaceae</taxon>
        <taxon>Bacteroides</taxon>
    </lineage>
</organism>
<dbReference type="Proteomes" id="UP000324383">
    <property type="component" value="Unassembled WGS sequence"/>
</dbReference>
<dbReference type="GO" id="GO:0016747">
    <property type="term" value="F:acyltransferase activity, transferring groups other than amino-acyl groups"/>
    <property type="evidence" value="ECO:0007669"/>
    <property type="project" value="InterPro"/>
</dbReference>
<dbReference type="EMBL" id="VKLW01000018">
    <property type="protein sequence ID" value="TYK33235.1"/>
    <property type="molecule type" value="Genomic_DNA"/>
</dbReference>
<reference evidence="2 3" key="1">
    <citation type="submission" date="2019-07" db="EMBL/GenBank/DDBJ databases">
        <title>Draft Genome Sequences of Bacteroides pyogenes Strains Isolated from the Uterus Holstein Dairy Cows with Metritis.</title>
        <authorList>
            <person name="Cunha F."/>
            <person name="Galvao K.N."/>
            <person name="Jeon S.J."/>
            <person name="Jeong K.C."/>
        </authorList>
    </citation>
    <scope>NUCLEOTIDE SEQUENCE [LARGE SCALE GENOMIC DNA]</scope>
    <source>
        <strain evidence="2 3">KG-31</strain>
    </source>
</reference>
<dbReference type="AlphaFoldDB" id="A0A5D3EDT8"/>
<dbReference type="Gene3D" id="3.40.630.30">
    <property type="match status" value="1"/>
</dbReference>
<feature type="domain" description="N-acetyltransferase" evidence="1">
    <location>
        <begin position="11"/>
        <end position="171"/>
    </location>
</feature>
<accession>A0A5D3EDT8</accession>
<evidence type="ECO:0000313" key="2">
    <source>
        <dbReference type="EMBL" id="TYK33235.1"/>
    </source>
</evidence>
<dbReference type="InterPro" id="IPR000182">
    <property type="entry name" value="GNAT_dom"/>
</dbReference>
<dbReference type="RefSeq" id="WP_148730529.1">
    <property type="nucleotide sequence ID" value="NZ_VKLW01000018.1"/>
</dbReference>
<dbReference type="PROSITE" id="PS51186">
    <property type="entry name" value="GNAT"/>
    <property type="match status" value="1"/>
</dbReference>
<name>A0A5D3EDT8_9BACE</name>
<dbReference type="PANTHER" id="PTHR43415">
    <property type="entry name" value="SPERMIDINE N(1)-ACETYLTRANSFERASE"/>
    <property type="match status" value="1"/>
</dbReference>
<keyword evidence="2" id="KW-0808">Transferase</keyword>
<comment type="caution">
    <text evidence="2">The sequence shown here is derived from an EMBL/GenBank/DDBJ whole genome shotgun (WGS) entry which is preliminary data.</text>
</comment>
<dbReference type="SUPFAM" id="SSF55729">
    <property type="entry name" value="Acyl-CoA N-acyltransferases (Nat)"/>
    <property type="match status" value="1"/>
</dbReference>
<dbReference type="PANTHER" id="PTHR43415:SF3">
    <property type="entry name" value="GNAT-FAMILY ACETYLTRANSFERASE"/>
    <property type="match status" value="1"/>
</dbReference>
<protein>
    <submittedName>
        <fullName evidence="2">GNAT family N-acetyltransferase</fullName>
    </submittedName>
</protein>
<dbReference type="InterPro" id="IPR016181">
    <property type="entry name" value="Acyl_CoA_acyltransferase"/>
</dbReference>